<dbReference type="AlphaFoldDB" id="A0A165ZRF9"/>
<dbReference type="EMBL" id="KV417672">
    <property type="protein sequence ID" value="KZP10848.1"/>
    <property type="molecule type" value="Genomic_DNA"/>
</dbReference>
<keyword evidence="2" id="KW-1185">Reference proteome</keyword>
<gene>
    <name evidence="1" type="ORF">FIBSPDRAFT_1051075</name>
</gene>
<evidence type="ECO:0000313" key="1">
    <source>
        <dbReference type="EMBL" id="KZP10848.1"/>
    </source>
</evidence>
<sequence>MCIGLLSRTLKAGESVCILALHLASGRRRYGGTALTLGAAQYKSDCSRQRSMQAQSCLSAPSLFGRRDPSWYSTPPSYMGPSCTCSCY</sequence>
<accession>A0A165ZRF9</accession>
<protein>
    <submittedName>
        <fullName evidence="1">Uncharacterized protein</fullName>
    </submittedName>
</protein>
<proteinExistence type="predicted"/>
<name>A0A165ZRF9_9AGAM</name>
<evidence type="ECO:0000313" key="2">
    <source>
        <dbReference type="Proteomes" id="UP000076532"/>
    </source>
</evidence>
<reference evidence="1 2" key="1">
    <citation type="journal article" date="2016" name="Mol. Biol. Evol.">
        <title>Comparative Genomics of Early-Diverging Mushroom-Forming Fungi Provides Insights into the Origins of Lignocellulose Decay Capabilities.</title>
        <authorList>
            <person name="Nagy L.G."/>
            <person name="Riley R."/>
            <person name="Tritt A."/>
            <person name="Adam C."/>
            <person name="Daum C."/>
            <person name="Floudas D."/>
            <person name="Sun H."/>
            <person name="Yadav J.S."/>
            <person name="Pangilinan J."/>
            <person name="Larsson K.H."/>
            <person name="Matsuura K."/>
            <person name="Barry K."/>
            <person name="Labutti K."/>
            <person name="Kuo R."/>
            <person name="Ohm R.A."/>
            <person name="Bhattacharya S.S."/>
            <person name="Shirouzu T."/>
            <person name="Yoshinaga Y."/>
            <person name="Martin F.M."/>
            <person name="Grigoriev I.V."/>
            <person name="Hibbett D.S."/>
        </authorList>
    </citation>
    <scope>NUCLEOTIDE SEQUENCE [LARGE SCALE GENOMIC DNA]</scope>
    <source>
        <strain evidence="1 2">CBS 109695</strain>
    </source>
</reference>
<dbReference type="Proteomes" id="UP000076532">
    <property type="component" value="Unassembled WGS sequence"/>
</dbReference>
<organism evidence="1 2">
    <name type="scientific">Athelia psychrophila</name>
    <dbReference type="NCBI Taxonomy" id="1759441"/>
    <lineage>
        <taxon>Eukaryota</taxon>
        <taxon>Fungi</taxon>
        <taxon>Dikarya</taxon>
        <taxon>Basidiomycota</taxon>
        <taxon>Agaricomycotina</taxon>
        <taxon>Agaricomycetes</taxon>
        <taxon>Agaricomycetidae</taxon>
        <taxon>Atheliales</taxon>
        <taxon>Atheliaceae</taxon>
        <taxon>Athelia</taxon>
    </lineage>
</organism>